<dbReference type="GO" id="GO:0070314">
    <property type="term" value="P:G1 to G0 transition"/>
    <property type="evidence" value="ECO:0007669"/>
    <property type="project" value="EnsemblFungi"/>
</dbReference>
<dbReference type="InterPro" id="IPR019775">
    <property type="entry name" value="WD40_repeat_CS"/>
</dbReference>
<dbReference type="GO" id="GO:0036435">
    <property type="term" value="F:K48-linked polyubiquitin modification-dependent protein binding"/>
    <property type="evidence" value="ECO:0007669"/>
    <property type="project" value="EnsemblFungi"/>
</dbReference>
<dbReference type="PROSITE" id="PS51394">
    <property type="entry name" value="PFU"/>
    <property type="match status" value="1"/>
</dbReference>
<dbReference type="KEGG" id="slb:AWJ20_3450"/>
<dbReference type="OrthoDB" id="10265988at2759"/>
<keyword evidence="2" id="KW-0963">Cytoplasm</keyword>
<dbReference type="GO" id="GO:0032473">
    <property type="term" value="C:cytoplasmic side of mitochondrial outer membrane"/>
    <property type="evidence" value="ECO:0007669"/>
    <property type="project" value="EnsemblFungi"/>
</dbReference>
<comment type="subcellular location">
    <subcellularLocation>
        <location evidence="1">Cytoplasm</location>
    </subcellularLocation>
</comment>
<feature type="domain" description="PUL" evidence="7">
    <location>
        <begin position="502"/>
        <end position="760"/>
    </location>
</feature>
<dbReference type="GO" id="GO:0044877">
    <property type="term" value="F:protein-containing complex binding"/>
    <property type="evidence" value="ECO:0007669"/>
    <property type="project" value="EnsemblFungi"/>
</dbReference>
<dbReference type="PROSITE" id="PS00678">
    <property type="entry name" value="WD_REPEATS_1"/>
    <property type="match status" value="1"/>
</dbReference>
<dbReference type="CDD" id="cd00200">
    <property type="entry name" value="WD40"/>
    <property type="match status" value="1"/>
</dbReference>
<keyword evidence="3 5" id="KW-0853">WD repeat</keyword>
<evidence type="ECO:0000256" key="5">
    <source>
        <dbReference type="PROSITE-ProRule" id="PRU00221"/>
    </source>
</evidence>
<dbReference type="PROSITE" id="PS51396">
    <property type="entry name" value="PUL"/>
    <property type="match status" value="1"/>
</dbReference>
<evidence type="ECO:0000313" key="9">
    <source>
        <dbReference type="Proteomes" id="UP000189580"/>
    </source>
</evidence>
<dbReference type="Pfam" id="PF00400">
    <property type="entry name" value="WD40"/>
    <property type="match status" value="6"/>
</dbReference>
<dbReference type="GeneID" id="30035474"/>
<dbReference type="Pfam" id="PF09070">
    <property type="entry name" value="PFU"/>
    <property type="match status" value="1"/>
</dbReference>
<organism evidence="8 9">
    <name type="scientific">Sugiyamaella lignohabitans</name>
    <dbReference type="NCBI Taxonomy" id="796027"/>
    <lineage>
        <taxon>Eukaryota</taxon>
        <taxon>Fungi</taxon>
        <taxon>Dikarya</taxon>
        <taxon>Ascomycota</taxon>
        <taxon>Saccharomycotina</taxon>
        <taxon>Dipodascomycetes</taxon>
        <taxon>Dipodascales</taxon>
        <taxon>Trichomonascaceae</taxon>
        <taxon>Sugiyamaella</taxon>
    </lineage>
</organism>
<dbReference type="GO" id="GO:0010992">
    <property type="term" value="P:ubiquitin recycling"/>
    <property type="evidence" value="ECO:0007669"/>
    <property type="project" value="EnsemblFungi"/>
</dbReference>
<dbReference type="GO" id="GO:0006303">
    <property type="term" value="P:double-strand break repair via nonhomologous end joining"/>
    <property type="evidence" value="ECO:0007669"/>
    <property type="project" value="EnsemblFungi"/>
</dbReference>
<evidence type="ECO:0000256" key="1">
    <source>
        <dbReference type="ARBA" id="ARBA00004496"/>
    </source>
</evidence>
<dbReference type="PROSITE" id="PS50294">
    <property type="entry name" value="WD_REPEATS_REGION"/>
    <property type="match status" value="1"/>
</dbReference>
<dbReference type="GO" id="GO:0005634">
    <property type="term" value="C:nucleus"/>
    <property type="evidence" value="ECO:0007669"/>
    <property type="project" value="EnsemblFungi"/>
</dbReference>
<feature type="domain" description="PFU" evidence="6">
    <location>
        <begin position="370"/>
        <end position="465"/>
    </location>
</feature>
<dbReference type="PANTHER" id="PTHR19849:SF0">
    <property type="entry name" value="PHOSPHOLIPASE A-2-ACTIVATING PROTEIN"/>
    <property type="match status" value="1"/>
</dbReference>
<keyword evidence="9" id="KW-1185">Reference proteome</keyword>
<dbReference type="InterPro" id="IPR013535">
    <property type="entry name" value="PUL_dom"/>
</dbReference>
<dbReference type="InterPro" id="IPR011989">
    <property type="entry name" value="ARM-like"/>
</dbReference>
<sequence>MAVSKYKLSASLIGHEDDVKSIAVTRDGEVVSVSRDCTVRKWIRDPTSPGTWHQNVLYKDEKYLNAVSSNSSGDKVIFGGQSKAVVSLDNVTVHGTAATTTLGSHDGNVCTLAVGHGLIVSGSWDSTARVWSIESGKPLYTLEGHQASVWAVLIISDTRLITAAADKNIFLWENGKKIGSINSAHDDAIRGLCRLNSDTFASCSNDTTIKIWSLDSFASQSAPSALLTLTGHSSFIYTISSNGKTLLSGGEDRSLRVWDLTSNECIQVITLPSTSVWSVAYLNETDVLAAGSDNIIRVFSRDPEKWASEDELKHLEQAVASTGLGKDQTGGKIDESQISDAKVLTQPGTKEGQVVMVRGGSGGPGAPIEAHQWSTGMWVKIGEVVDSATSGKKTLYEGVEYDYVFDVDIREGVPPLKLPYNLTQNPYEVAQSFVEKYELSPGYVDEVAKFLIANTETVDLTSQPAQDPYSSGRYIPGGGHAQSSNSAQTAISKSSESTADLHILPFTETVSLVSYSPDPIIRALRTNNDKYSSGKLSPAELASIENTLKSGITPESAQEIFRYFVKIEQSWTGSRDDLLPALDILRIIVPSLNVPPVSLVQTVFNNMDPDSIKTTLLATRVIVNLFTTPAGLKLALNPQIRENALEILSPIVRDNKSTKPLNLAIATLLLNYSSATTDPNSGFELLTAIGAFKSTTTPLDSETAYRLLLALGTTLTNAITASATIKDAAINLDLLEWAKQLAKQLEESRINDLLVELSTVLS</sequence>
<protein>
    <submittedName>
        <fullName evidence="8">Doa1p</fullName>
    </submittedName>
</protein>
<accession>A0A167FWY3</accession>
<reference evidence="8 9" key="1">
    <citation type="submission" date="2016-02" db="EMBL/GenBank/DDBJ databases">
        <title>Complete genome sequence and transcriptome regulation of the pentose utilising yeast Sugiyamaella lignohabitans.</title>
        <authorList>
            <person name="Bellasio M."/>
            <person name="Peymann A."/>
            <person name="Valli M."/>
            <person name="Sipitzky M."/>
            <person name="Graf A."/>
            <person name="Sauer M."/>
            <person name="Marx H."/>
            <person name="Mattanovich D."/>
        </authorList>
    </citation>
    <scope>NUCLEOTIDE SEQUENCE [LARGE SCALE GENOMIC DNA]</scope>
    <source>
        <strain evidence="8 9">CBS 10342</strain>
    </source>
</reference>
<dbReference type="SMART" id="SM00320">
    <property type="entry name" value="WD40"/>
    <property type="match status" value="6"/>
</dbReference>
<dbReference type="GO" id="GO:0043130">
    <property type="term" value="F:ubiquitin binding"/>
    <property type="evidence" value="ECO:0007669"/>
    <property type="project" value="EnsemblFungi"/>
</dbReference>
<name>A0A167FWY3_9ASCO</name>
<dbReference type="EMBL" id="CP014503">
    <property type="protein sequence ID" value="ANB15806.1"/>
    <property type="molecule type" value="Genomic_DNA"/>
</dbReference>
<dbReference type="InterPro" id="IPR038122">
    <property type="entry name" value="PFU_sf"/>
</dbReference>
<dbReference type="Pfam" id="PF08324">
    <property type="entry name" value="PUL"/>
    <property type="match status" value="1"/>
</dbReference>
<gene>
    <name evidence="8" type="primary">DOA1</name>
    <name evidence="8" type="ORF">AWJ20_3450</name>
</gene>
<dbReference type="Proteomes" id="UP000189580">
    <property type="component" value="Chromosome b"/>
</dbReference>
<dbReference type="AlphaFoldDB" id="A0A167FWY3"/>
<feature type="repeat" description="WD" evidence="5">
    <location>
        <begin position="229"/>
        <end position="268"/>
    </location>
</feature>
<dbReference type="GO" id="GO:0140036">
    <property type="term" value="F:ubiquitin-modified protein reader activity"/>
    <property type="evidence" value="ECO:0007669"/>
    <property type="project" value="EnsemblFungi"/>
</dbReference>
<evidence type="ECO:0000256" key="4">
    <source>
        <dbReference type="ARBA" id="ARBA00022737"/>
    </source>
</evidence>
<dbReference type="InterPro" id="IPR015155">
    <property type="entry name" value="PFU"/>
</dbReference>
<evidence type="ECO:0000256" key="3">
    <source>
        <dbReference type="ARBA" id="ARBA00022574"/>
    </source>
</evidence>
<evidence type="ECO:0000256" key="2">
    <source>
        <dbReference type="ARBA" id="ARBA00022490"/>
    </source>
</evidence>
<keyword evidence="4" id="KW-0677">Repeat</keyword>
<dbReference type="RefSeq" id="XP_018738283.1">
    <property type="nucleotide sequence ID" value="XM_018880467.1"/>
</dbReference>
<dbReference type="InterPro" id="IPR036322">
    <property type="entry name" value="WD40_repeat_dom_sf"/>
</dbReference>
<dbReference type="GO" id="GO:0034517">
    <property type="term" value="P:ribophagy"/>
    <property type="evidence" value="ECO:0007669"/>
    <property type="project" value="EnsemblFungi"/>
</dbReference>
<feature type="repeat" description="WD" evidence="5">
    <location>
        <begin position="12"/>
        <end position="42"/>
    </location>
</feature>
<evidence type="ECO:0000259" key="7">
    <source>
        <dbReference type="PROSITE" id="PS51396"/>
    </source>
</evidence>
<dbReference type="InterPro" id="IPR020472">
    <property type="entry name" value="WD40_PAC1"/>
</dbReference>
<dbReference type="InterPro" id="IPR015943">
    <property type="entry name" value="WD40/YVTN_repeat-like_dom_sf"/>
</dbReference>
<dbReference type="InterPro" id="IPR001680">
    <property type="entry name" value="WD40_rpt"/>
</dbReference>
<proteinExistence type="predicted"/>
<dbReference type="GO" id="GO:0072671">
    <property type="term" value="P:mitochondria-associated ubiquitin-dependent protein catabolic process"/>
    <property type="evidence" value="ECO:0007669"/>
    <property type="project" value="EnsemblFungi"/>
</dbReference>
<dbReference type="PANTHER" id="PTHR19849">
    <property type="entry name" value="PHOSPHOLIPASE A-2-ACTIVATING PROTEIN"/>
    <property type="match status" value="1"/>
</dbReference>
<dbReference type="PROSITE" id="PS50082">
    <property type="entry name" value="WD_REPEATS_2"/>
    <property type="match status" value="4"/>
</dbReference>
<evidence type="ECO:0000313" key="8">
    <source>
        <dbReference type="EMBL" id="ANB15806.1"/>
    </source>
</evidence>
<feature type="repeat" description="WD" evidence="5">
    <location>
        <begin position="102"/>
        <end position="141"/>
    </location>
</feature>
<dbReference type="Gene3D" id="2.130.10.10">
    <property type="entry name" value="YVTN repeat-like/Quinoprotein amine dehydrogenase"/>
    <property type="match status" value="1"/>
</dbReference>
<feature type="repeat" description="WD" evidence="5">
    <location>
        <begin position="142"/>
        <end position="173"/>
    </location>
</feature>
<dbReference type="Gene3D" id="3.10.20.870">
    <property type="entry name" value="PFU (PLAA family ubiquitin binding), C-terminal domain"/>
    <property type="match status" value="1"/>
</dbReference>
<evidence type="ECO:0000259" key="6">
    <source>
        <dbReference type="PROSITE" id="PS51394"/>
    </source>
</evidence>
<dbReference type="Gene3D" id="1.25.10.10">
    <property type="entry name" value="Leucine-rich Repeat Variant"/>
    <property type="match status" value="1"/>
</dbReference>
<dbReference type="SUPFAM" id="SSF50978">
    <property type="entry name" value="WD40 repeat-like"/>
    <property type="match status" value="1"/>
</dbReference>
<dbReference type="PRINTS" id="PR00320">
    <property type="entry name" value="GPROTEINBRPT"/>
</dbReference>